<dbReference type="Proteomes" id="UP000095728">
    <property type="component" value="Unassembled WGS sequence"/>
</dbReference>
<keyword evidence="5" id="KW-0067">ATP-binding</keyword>
<reference evidence="15" key="1">
    <citation type="journal article" date="2016" name="Genome Announc.">
        <title>Genome sequences of three species of Hanseniaspora isolated from spontaneous wine fermentations.</title>
        <authorList>
            <person name="Sternes P.R."/>
            <person name="Lee D."/>
            <person name="Kutyna D.R."/>
            <person name="Borneman A.R."/>
        </authorList>
    </citation>
    <scope>NUCLEOTIDE SEQUENCE [LARGE SCALE GENOMIC DNA]</scope>
    <source>
        <strain evidence="15">AWRI3579</strain>
    </source>
</reference>
<evidence type="ECO:0000256" key="10">
    <source>
        <dbReference type="SAM" id="MobiDB-lite"/>
    </source>
</evidence>
<organism evidence="14 15">
    <name type="scientific">Hanseniaspora osmophila</name>
    <dbReference type="NCBI Taxonomy" id="56408"/>
    <lineage>
        <taxon>Eukaryota</taxon>
        <taxon>Fungi</taxon>
        <taxon>Dikarya</taxon>
        <taxon>Ascomycota</taxon>
        <taxon>Saccharomycotina</taxon>
        <taxon>Saccharomycetes</taxon>
        <taxon>Saccharomycodales</taxon>
        <taxon>Saccharomycodaceae</taxon>
        <taxon>Hanseniaspora</taxon>
    </lineage>
</organism>
<evidence type="ECO:0000256" key="6">
    <source>
        <dbReference type="ARBA" id="ARBA00022917"/>
    </source>
</evidence>
<dbReference type="EC" id="6.1.1.4" evidence="2"/>
<dbReference type="STRING" id="56408.A0A1E5R7M9"/>
<feature type="region of interest" description="Disordered" evidence="10">
    <location>
        <begin position="155"/>
        <end position="174"/>
    </location>
</feature>
<evidence type="ECO:0000259" key="11">
    <source>
        <dbReference type="Pfam" id="PF00133"/>
    </source>
</evidence>
<keyword evidence="6" id="KW-0648">Protein biosynthesis</keyword>
<dbReference type="NCBIfam" id="TIGR00395">
    <property type="entry name" value="leuS_arch"/>
    <property type="match status" value="1"/>
</dbReference>
<evidence type="ECO:0000256" key="3">
    <source>
        <dbReference type="ARBA" id="ARBA00022598"/>
    </source>
</evidence>
<sequence>MVEGTGLVLENTGRRDALIAIEKKYQKIWAEEHQFEIDAPEVGDDQEIATLDSDELKAKYPKFMASMAYPYMNGVLHAGHCFTLSKVEFSVGFERMRGKKALFPLGFHCTGMPILACADKLKREAEMFGNDYTNVPSEQEEEEAEVQKKAAAAAAASTAAKEDPTKFKAKKSKAQAKQGRGKYQFEIMLQLGIPREEVIKFADATYWLTHFPPLCERDCTSLGARIDWRRSFITTDVNPYYDSFIRWQMNKLKELGKIKFGERYTIYSEKDGQACMDHDRQSGEGVTPQEYVGIKIEAVELAPKAQTLVDQAAGLDKSKKLYFVAATLRPETMYGQCCCFVSPKIEYGIFDAGDSYYITTERAFKNMSYQKLTPKRGDYKPIVSILGANFIGTKIEAPLTQYKNLRILPMETVIATKGTGVVTCVPSNSPDDFMTIQDLKNKPEYYGIEPEWVSNIELVPIIKTEKYGDLIAKTLCEQLKIRSPKDVNQLAEAKKIAYKEDFYSGEMIIGPYKGEKVEVAKNKVKADLIDLKQAFVYNEPESVVMSRSGDQCIVSLEDQWYLDYGEESWKKQALECLDQLQCFAPEVKNAFEGNLDWLSNWAVSRSYGLGTKLPWDPKYLVESLSDSTIYQAFYTIAHLLFKDYYGQEVGPLGISADQMTDEVFDYIFQHSNDVKSEISKANLDKMRKEFEYFYPLDVSISGKDLIPNHLTFYIYTHVALFPKKFWPKGIRANGHLMLNNAKMSKSTGNFMTLEQMVQKFGADASRIALADAGDTVEDANFDESNANAAILRLYNLKEWSEEILSEQSLKSLRTGEYDAVFDKAFDNEMNQLMEAVYEQYDLTNYKAALKYGLFDYQIARDYYRDNCTVMHKDLVLKYIETQALLLAPIAPHFAEYIYRELLKKEGSVQNAKFPKPDKPVSKATSDSLEYLRSLQRTLREAEGAALKSKKGKTDVDAAKPIKLTLLISNSFPEWQTKYLEVAKQLHESGELNDNKVLKTKIDGKDFKKVMPYISLIKQRLASGESSAVVFNNTLTFNEVELVKTIGIDNLIKALQVLPNKITETEIIAFDHGAAVGKSLLNADKEVELPKNAVKTLENSVPGQPGVLIKNI</sequence>
<keyword evidence="7" id="KW-0030">Aminoacyl-tRNA synthetase</keyword>
<dbReference type="InterPro" id="IPR004493">
    <property type="entry name" value="Leu-tRNA-synth_Ia_arc/euk"/>
</dbReference>
<dbReference type="SUPFAM" id="SSF50677">
    <property type="entry name" value="ValRS/IleRS/LeuRS editing domain"/>
    <property type="match status" value="1"/>
</dbReference>
<evidence type="ECO:0000259" key="13">
    <source>
        <dbReference type="Pfam" id="PF24810"/>
    </source>
</evidence>
<dbReference type="AlphaFoldDB" id="A0A1E5R7M9"/>
<feature type="domain" description="Leucine--tRNA ligase RagD-binding" evidence="13">
    <location>
        <begin position="968"/>
        <end position="1023"/>
    </location>
</feature>
<name>A0A1E5R7M9_9ASCO</name>
<dbReference type="GO" id="GO:0005524">
    <property type="term" value="F:ATP binding"/>
    <property type="evidence" value="ECO:0007669"/>
    <property type="project" value="UniProtKB-KW"/>
</dbReference>
<proteinExistence type="inferred from homology"/>
<dbReference type="InterPro" id="IPR055416">
    <property type="entry name" value="RBD_LARS1"/>
</dbReference>
<dbReference type="GO" id="GO:0002161">
    <property type="term" value="F:aminoacyl-tRNA deacylase activity"/>
    <property type="evidence" value="ECO:0007669"/>
    <property type="project" value="InterPro"/>
</dbReference>
<accession>A0A1E5R7M9</accession>
<evidence type="ECO:0000256" key="2">
    <source>
        <dbReference type="ARBA" id="ARBA00013164"/>
    </source>
</evidence>
<comment type="catalytic activity">
    <reaction evidence="9">
        <text>tRNA(Leu) + L-leucine + ATP = L-leucyl-tRNA(Leu) + AMP + diphosphate</text>
        <dbReference type="Rhea" id="RHEA:11688"/>
        <dbReference type="Rhea" id="RHEA-COMP:9613"/>
        <dbReference type="Rhea" id="RHEA-COMP:9622"/>
        <dbReference type="ChEBI" id="CHEBI:30616"/>
        <dbReference type="ChEBI" id="CHEBI:33019"/>
        <dbReference type="ChEBI" id="CHEBI:57427"/>
        <dbReference type="ChEBI" id="CHEBI:78442"/>
        <dbReference type="ChEBI" id="CHEBI:78494"/>
        <dbReference type="ChEBI" id="CHEBI:456215"/>
        <dbReference type="EC" id="6.1.1.4"/>
    </reaction>
</comment>
<feature type="domain" description="Aminoacyl-tRNA synthetase class Ia" evidence="11">
    <location>
        <begin position="56"/>
        <end position="142"/>
    </location>
</feature>
<protein>
    <recommendedName>
        <fullName evidence="2">leucine--tRNA ligase</fullName>
        <ecNumber evidence="2">6.1.1.4</ecNumber>
    </recommendedName>
    <alternativeName>
        <fullName evidence="8">Leucyl-tRNA synthetase</fullName>
    </alternativeName>
</protein>
<evidence type="ECO:0000259" key="12">
    <source>
        <dbReference type="Pfam" id="PF08264"/>
    </source>
</evidence>
<dbReference type="Gene3D" id="3.90.740.10">
    <property type="entry name" value="Valyl/Leucyl/Isoleucyl-tRNA synthetase, editing domain"/>
    <property type="match status" value="1"/>
</dbReference>
<dbReference type="CDD" id="cd00812">
    <property type="entry name" value="LeuRS_core"/>
    <property type="match status" value="1"/>
</dbReference>
<dbReference type="Pfam" id="PF08264">
    <property type="entry name" value="Anticodon_1"/>
    <property type="match status" value="1"/>
</dbReference>
<evidence type="ECO:0000313" key="14">
    <source>
        <dbReference type="EMBL" id="OEJ82881.1"/>
    </source>
</evidence>
<dbReference type="InterPro" id="IPR014729">
    <property type="entry name" value="Rossmann-like_a/b/a_fold"/>
</dbReference>
<feature type="domain" description="Methionyl/Valyl/Leucyl/Isoleucyl-tRNA synthetase anticodon-binding" evidence="12">
    <location>
        <begin position="822"/>
        <end position="947"/>
    </location>
</feature>
<evidence type="ECO:0000313" key="15">
    <source>
        <dbReference type="Proteomes" id="UP000095728"/>
    </source>
</evidence>
<dbReference type="InterPro" id="IPR013155">
    <property type="entry name" value="M/V/L/I-tRNA-synth_anticd-bd"/>
</dbReference>
<dbReference type="EMBL" id="LPNM01000009">
    <property type="protein sequence ID" value="OEJ82881.1"/>
    <property type="molecule type" value="Genomic_DNA"/>
</dbReference>
<comment type="similarity">
    <text evidence="1">Belongs to the class-I aminoacyl-tRNA synthetase family.</text>
</comment>
<dbReference type="CDD" id="cd07959">
    <property type="entry name" value="Anticodon_Ia_Leu_AEc"/>
    <property type="match status" value="1"/>
</dbReference>
<dbReference type="GO" id="GO:0004823">
    <property type="term" value="F:leucine-tRNA ligase activity"/>
    <property type="evidence" value="ECO:0007669"/>
    <property type="project" value="UniProtKB-EC"/>
</dbReference>
<dbReference type="PANTHER" id="PTHR45794:SF1">
    <property type="entry name" value="LEUCINE--TRNA LIGASE, CYTOPLASMIC"/>
    <property type="match status" value="1"/>
</dbReference>
<evidence type="ECO:0000256" key="4">
    <source>
        <dbReference type="ARBA" id="ARBA00022741"/>
    </source>
</evidence>
<keyword evidence="4" id="KW-0547">Nucleotide-binding</keyword>
<keyword evidence="15" id="KW-1185">Reference proteome</keyword>
<evidence type="ECO:0000256" key="1">
    <source>
        <dbReference type="ARBA" id="ARBA00005594"/>
    </source>
</evidence>
<dbReference type="Gene3D" id="1.10.730.10">
    <property type="entry name" value="Isoleucyl-tRNA Synthetase, Domain 1"/>
    <property type="match status" value="1"/>
</dbReference>
<dbReference type="PANTHER" id="PTHR45794">
    <property type="entry name" value="LEUCYL-TRNA SYNTHETASE"/>
    <property type="match status" value="1"/>
</dbReference>
<dbReference type="InterPro" id="IPR009080">
    <property type="entry name" value="tRNAsynth_Ia_anticodon-bd"/>
</dbReference>
<evidence type="ECO:0000256" key="7">
    <source>
        <dbReference type="ARBA" id="ARBA00023146"/>
    </source>
</evidence>
<dbReference type="InterPro" id="IPR002300">
    <property type="entry name" value="aa-tRNA-synth_Ia"/>
</dbReference>
<gene>
    <name evidence="14" type="ORF">AWRI3579_g3430</name>
</gene>
<comment type="caution">
    <text evidence="14">The sequence shown here is derived from an EMBL/GenBank/DDBJ whole genome shotgun (WGS) entry which is preliminary data.</text>
</comment>
<evidence type="ECO:0000256" key="5">
    <source>
        <dbReference type="ARBA" id="ARBA00022840"/>
    </source>
</evidence>
<dbReference type="Pfam" id="PF24810">
    <property type="entry name" value="RBD_LARS1"/>
    <property type="match status" value="1"/>
</dbReference>
<dbReference type="FunCoup" id="A0A1E5R7M9">
    <property type="interactions" value="1212"/>
</dbReference>
<dbReference type="OrthoDB" id="10249672at2759"/>
<evidence type="ECO:0000256" key="8">
    <source>
        <dbReference type="ARBA" id="ARBA00030520"/>
    </source>
</evidence>
<dbReference type="Gene3D" id="3.40.50.620">
    <property type="entry name" value="HUPs"/>
    <property type="match status" value="2"/>
</dbReference>
<dbReference type="SUPFAM" id="SSF47323">
    <property type="entry name" value="Anticodon-binding domain of a subclass of class I aminoacyl-tRNA synthetases"/>
    <property type="match status" value="1"/>
</dbReference>
<feature type="domain" description="Aminoacyl-tRNA synthetase class Ia" evidence="11">
    <location>
        <begin position="214"/>
        <end position="782"/>
    </location>
</feature>
<evidence type="ECO:0000256" key="9">
    <source>
        <dbReference type="ARBA" id="ARBA00047469"/>
    </source>
</evidence>
<dbReference type="InterPro" id="IPR009008">
    <property type="entry name" value="Val/Leu/Ile-tRNA-synth_edit"/>
</dbReference>
<dbReference type="FunFam" id="3.90.740.10:FF:000001">
    <property type="entry name" value="Leucine--tRNA ligase, cytoplasmic"/>
    <property type="match status" value="1"/>
</dbReference>
<dbReference type="GO" id="GO:0006429">
    <property type="term" value="P:leucyl-tRNA aminoacylation"/>
    <property type="evidence" value="ECO:0007669"/>
    <property type="project" value="InterPro"/>
</dbReference>
<dbReference type="Pfam" id="PF00133">
    <property type="entry name" value="tRNA-synt_1"/>
    <property type="match status" value="2"/>
</dbReference>
<dbReference type="SUPFAM" id="SSF52374">
    <property type="entry name" value="Nucleotidylyl transferase"/>
    <property type="match status" value="1"/>
</dbReference>
<dbReference type="InParanoid" id="A0A1E5R7M9"/>
<keyword evidence="3 14" id="KW-0436">Ligase</keyword>